<evidence type="ECO:0000313" key="1">
    <source>
        <dbReference type="EMBL" id="ERN54330.1"/>
    </source>
</evidence>
<accession>U6STX7</accession>
<dbReference type="EMBL" id="ATAE01000008">
    <property type="protein sequence ID" value="ERN54330.1"/>
    <property type="molecule type" value="Genomic_DNA"/>
</dbReference>
<keyword evidence="2" id="KW-1185">Reference proteome</keyword>
<sequence>MKVKEYIPSSYNLEAYLMLYELENHIKDIIVLNKKYYDPEEIPPLLTLTKLYHLLQKQHNRGNRAISHTNLMFIEKAIPIRNKVCHMEEITEEEFDTIALSLKLMRIAIKNRSRKYDL</sequence>
<reference evidence="1 2" key="1">
    <citation type="journal article" date="2013" name="Genome Announc.">
        <title>Genome Sequence of the Extreme Obligate Alkaliphile Bacillus marmarensis Strain DSM 21297.</title>
        <authorList>
            <person name="Wernick D.G."/>
            <person name="Choi K.Y."/>
            <person name="Tat C.A."/>
            <person name="Lafontaine Rivera J.G."/>
            <person name="Liao J.C."/>
        </authorList>
    </citation>
    <scope>NUCLEOTIDE SEQUENCE [LARGE SCALE GENOMIC DNA]</scope>
    <source>
        <strain evidence="1 2">DSM 21297</strain>
    </source>
</reference>
<comment type="caution">
    <text evidence="1">The sequence shown here is derived from an EMBL/GenBank/DDBJ whole genome shotgun (WGS) entry which is preliminary data.</text>
</comment>
<organism evidence="1 2">
    <name type="scientific">Alkalihalophilus marmarensis DSM 21297</name>
    <dbReference type="NCBI Taxonomy" id="1188261"/>
    <lineage>
        <taxon>Bacteria</taxon>
        <taxon>Bacillati</taxon>
        <taxon>Bacillota</taxon>
        <taxon>Bacilli</taxon>
        <taxon>Bacillales</taxon>
        <taxon>Bacillaceae</taxon>
        <taxon>Alkalihalophilus</taxon>
    </lineage>
</organism>
<evidence type="ECO:0000313" key="2">
    <source>
        <dbReference type="Proteomes" id="UP000017170"/>
    </source>
</evidence>
<proteinExistence type="predicted"/>
<name>U6STX7_9BACI</name>
<gene>
    <name evidence="1" type="ORF">A33I_07890</name>
</gene>
<protein>
    <submittedName>
        <fullName evidence="1">Uncharacterized protein</fullName>
    </submittedName>
</protein>
<dbReference type="AlphaFoldDB" id="U6STX7"/>
<dbReference type="RefSeq" id="WP_022627300.1">
    <property type="nucleotide sequence ID" value="NZ_ATAE01000008.1"/>
</dbReference>
<dbReference type="Proteomes" id="UP000017170">
    <property type="component" value="Unassembled WGS sequence"/>
</dbReference>